<dbReference type="AlphaFoldDB" id="A0A0B6YCS0"/>
<organism evidence="1">
    <name type="scientific">Arion vulgaris</name>
    <dbReference type="NCBI Taxonomy" id="1028688"/>
    <lineage>
        <taxon>Eukaryota</taxon>
        <taxon>Metazoa</taxon>
        <taxon>Spiralia</taxon>
        <taxon>Lophotrochozoa</taxon>
        <taxon>Mollusca</taxon>
        <taxon>Gastropoda</taxon>
        <taxon>Heterobranchia</taxon>
        <taxon>Euthyneura</taxon>
        <taxon>Panpulmonata</taxon>
        <taxon>Eupulmonata</taxon>
        <taxon>Stylommatophora</taxon>
        <taxon>Helicina</taxon>
        <taxon>Arionoidea</taxon>
        <taxon>Arionidae</taxon>
        <taxon>Arion</taxon>
    </lineage>
</organism>
<gene>
    <name evidence="1" type="primary">ORF20909</name>
</gene>
<feature type="non-terminal residue" evidence="1">
    <location>
        <position position="56"/>
    </location>
</feature>
<dbReference type="EMBL" id="HACG01006771">
    <property type="protein sequence ID" value="CEK53636.1"/>
    <property type="molecule type" value="Transcribed_RNA"/>
</dbReference>
<accession>A0A0B6YCS0</accession>
<reference evidence="1" key="1">
    <citation type="submission" date="2014-12" db="EMBL/GenBank/DDBJ databases">
        <title>Insight into the proteome of Arion vulgaris.</title>
        <authorList>
            <person name="Aradska J."/>
            <person name="Bulat T."/>
            <person name="Smidak R."/>
            <person name="Sarate P."/>
            <person name="Gangsoo J."/>
            <person name="Sialana F."/>
            <person name="Bilban M."/>
            <person name="Lubec G."/>
        </authorList>
    </citation>
    <scope>NUCLEOTIDE SEQUENCE</scope>
    <source>
        <tissue evidence="1">Skin</tissue>
    </source>
</reference>
<protein>
    <submittedName>
        <fullName evidence="1">Uncharacterized protein</fullName>
    </submittedName>
</protein>
<proteinExistence type="predicted"/>
<name>A0A0B6YCS0_9EUPU</name>
<sequence>MLICLRGSTVLDMQVITTMRERSDRLVSTTSMFGMDMRSVLMSLCDLLDEDIFLLL</sequence>
<evidence type="ECO:0000313" key="1">
    <source>
        <dbReference type="EMBL" id="CEK53636.1"/>
    </source>
</evidence>